<evidence type="ECO:0000256" key="1">
    <source>
        <dbReference type="SAM" id="MobiDB-lite"/>
    </source>
</evidence>
<dbReference type="PANTHER" id="PTHR14614:SF132">
    <property type="entry name" value="PROTEIN-LYSINE METHYLTRANSFERASE C42C1.13"/>
    <property type="match status" value="1"/>
</dbReference>
<feature type="region of interest" description="Disordered" evidence="1">
    <location>
        <begin position="90"/>
        <end position="109"/>
    </location>
</feature>
<feature type="compositionally biased region" description="Pro residues" evidence="1">
    <location>
        <begin position="24"/>
        <end position="50"/>
    </location>
</feature>
<dbReference type="Proteomes" id="UP001165060">
    <property type="component" value="Unassembled WGS sequence"/>
</dbReference>
<feature type="compositionally biased region" description="Low complexity" evidence="1">
    <location>
        <begin position="9"/>
        <end position="23"/>
    </location>
</feature>
<dbReference type="PANTHER" id="PTHR14614">
    <property type="entry name" value="HEPATOCELLULAR CARCINOMA-ASSOCIATED ANTIGEN"/>
    <property type="match status" value="1"/>
</dbReference>
<dbReference type="InterPro" id="IPR029063">
    <property type="entry name" value="SAM-dependent_MTases_sf"/>
</dbReference>
<keyword evidence="3" id="KW-1185">Reference proteome</keyword>
<protein>
    <submittedName>
        <fullName evidence="2">Uncharacterized protein</fullName>
    </submittedName>
</protein>
<gene>
    <name evidence="2" type="ORF">TeGR_g7402</name>
</gene>
<comment type="caution">
    <text evidence="2">The sequence shown here is derived from an EMBL/GenBank/DDBJ whole genome shotgun (WGS) entry which is preliminary data.</text>
</comment>
<dbReference type="EMBL" id="BRYB01000335">
    <property type="protein sequence ID" value="GMI27936.1"/>
    <property type="molecule type" value="Genomic_DNA"/>
</dbReference>
<evidence type="ECO:0000313" key="2">
    <source>
        <dbReference type="EMBL" id="GMI27936.1"/>
    </source>
</evidence>
<feature type="region of interest" description="Disordered" evidence="1">
    <location>
        <begin position="1"/>
        <end position="55"/>
    </location>
</feature>
<name>A0ABQ6ML68_9STRA</name>
<organism evidence="2 3">
    <name type="scientific">Tetraparma gracilis</name>
    <dbReference type="NCBI Taxonomy" id="2962635"/>
    <lineage>
        <taxon>Eukaryota</taxon>
        <taxon>Sar</taxon>
        <taxon>Stramenopiles</taxon>
        <taxon>Ochrophyta</taxon>
        <taxon>Bolidophyceae</taxon>
        <taxon>Parmales</taxon>
        <taxon>Triparmaceae</taxon>
        <taxon>Tetraparma</taxon>
    </lineage>
</organism>
<accession>A0ABQ6ML68</accession>
<dbReference type="Pfam" id="PF10294">
    <property type="entry name" value="Methyltransf_16"/>
    <property type="match status" value="1"/>
</dbReference>
<evidence type="ECO:0000313" key="3">
    <source>
        <dbReference type="Proteomes" id="UP001165060"/>
    </source>
</evidence>
<dbReference type="Gene3D" id="3.40.50.150">
    <property type="entry name" value="Vaccinia Virus protein VP39"/>
    <property type="match status" value="1"/>
</dbReference>
<dbReference type="SUPFAM" id="SSF53335">
    <property type="entry name" value="S-adenosyl-L-methionine-dependent methyltransferases"/>
    <property type="match status" value="1"/>
</dbReference>
<reference evidence="2 3" key="1">
    <citation type="journal article" date="2023" name="Commun. Biol.">
        <title>Genome analysis of Parmales, the sister group of diatoms, reveals the evolutionary specialization of diatoms from phago-mixotrophs to photoautotrophs.</title>
        <authorList>
            <person name="Ban H."/>
            <person name="Sato S."/>
            <person name="Yoshikawa S."/>
            <person name="Yamada K."/>
            <person name="Nakamura Y."/>
            <person name="Ichinomiya M."/>
            <person name="Sato N."/>
            <person name="Blanc-Mathieu R."/>
            <person name="Endo H."/>
            <person name="Kuwata A."/>
            <person name="Ogata H."/>
        </authorList>
    </citation>
    <scope>NUCLEOTIDE SEQUENCE [LARGE SCALE GENOMIC DNA]</scope>
</reference>
<proteinExistence type="predicted"/>
<dbReference type="InterPro" id="IPR019410">
    <property type="entry name" value="Methyltransf_16"/>
</dbReference>
<sequence>MLRSMFGDSESSSESSESSSDEAPPAPASPLAPAPSPPLPPPSPSPPSAPPYSSSVVSGVSVLQLPSAGISSQLWPAALHLADFLLGLPSPPPPAPRDGEPAHRARVRGRRRELREHLLPLLRRSAPPLSLLELGAGVGLTSLKLAGSLPGCYVATDLEAALPLLEANIAANASSHASSSVSAAPLRWGDASHHASLLAALPPPAVVLAADCVYWEALHAPLRATLAFLLQAYPSAVVLIAGARRWKRDTAFYASLGGKATSMRCELVSESVEEREEERDVLGGGAERKREIMRVYAVVNKENPLFK</sequence>